<keyword evidence="1" id="KW-0472">Membrane</keyword>
<feature type="transmembrane region" description="Helical" evidence="1">
    <location>
        <begin position="48"/>
        <end position="69"/>
    </location>
</feature>
<keyword evidence="1" id="KW-0812">Transmembrane</keyword>
<sequence length="103" mass="10195">MTKATAWASTAAVTAIVVAVLLFIASMRYSIALVDPPLPVPDYAMEALIAYLGCGLAVAAGITTGVVAGKRQQGRGLTVATGSAILLGIGALAAVAALTIPTL</sequence>
<evidence type="ECO:0000313" key="2">
    <source>
        <dbReference type="EMBL" id="MBP2373604.1"/>
    </source>
</evidence>
<keyword evidence="3" id="KW-1185">Reference proteome</keyword>
<evidence type="ECO:0000256" key="1">
    <source>
        <dbReference type="SAM" id="Phobius"/>
    </source>
</evidence>
<protein>
    <submittedName>
        <fullName evidence="2">Uncharacterized protein</fullName>
    </submittedName>
</protein>
<dbReference type="RefSeq" id="WP_209906770.1">
    <property type="nucleotide sequence ID" value="NZ_BAAAMI010000005.1"/>
</dbReference>
<dbReference type="Proteomes" id="UP000766570">
    <property type="component" value="Unassembled WGS sequence"/>
</dbReference>
<reference evidence="2 3" key="1">
    <citation type="submission" date="2021-03" db="EMBL/GenBank/DDBJ databases">
        <title>Sequencing the genomes of 1000 actinobacteria strains.</title>
        <authorList>
            <person name="Klenk H.-P."/>
        </authorList>
    </citation>
    <scope>NUCLEOTIDE SEQUENCE [LARGE SCALE GENOMIC DNA]</scope>
    <source>
        <strain evidence="2 3">DSM 15454</strain>
    </source>
</reference>
<accession>A0ABS4WBL6</accession>
<evidence type="ECO:0000313" key="3">
    <source>
        <dbReference type="Proteomes" id="UP000766570"/>
    </source>
</evidence>
<comment type="caution">
    <text evidence="2">The sequence shown here is derived from an EMBL/GenBank/DDBJ whole genome shotgun (WGS) entry which is preliminary data.</text>
</comment>
<dbReference type="EMBL" id="JAGIOE010000001">
    <property type="protein sequence ID" value="MBP2373604.1"/>
    <property type="molecule type" value="Genomic_DNA"/>
</dbReference>
<organism evidence="2 3">
    <name type="scientific">Paeniglutamicibacter psychrophenolicus</name>
    <dbReference type="NCBI Taxonomy" id="257454"/>
    <lineage>
        <taxon>Bacteria</taxon>
        <taxon>Bacillati</taxon>
        <taxon>Actinomycetota</taxon>
        <taxon>Actinomycetes</taxon>
        <taxon>Micrococcales</taxon>
        <taxon>Micrococcaceae</taxon>
        <taxon>Paeniglutamicibacter</taxon>
    </lineage>
</organism>
<proteinExistence type="predicted"/>
<gene>
    <name evidence="2" type="ORF">JOF46_001516</name>
</gene>
<feature type="transmembrane region" description="Helical" evidence="1">
    <location>
        <begin position="76"/>
        <end position="100"/>
    </location>
</feature>
<keyword evidence="1" id="KW-1133">Transmembrane helix</keyword>
<name>A0ABS4WBL6_9MICC</name>